<accession>A0A292PID7</accession>
<feature type="non-terminal residue" evidence="1">
    <location>
        <position position="90"/>
    </location>
</feature>
<proteinExistence type="predicted"/>
<protein>
    <submittedName>
        <fullName evidence="1">Uncharacterized protein</fullName>
    </submittedName>
</protein>
<name>A0A292PID7_9PEZI</name>
<sequence>SPFPSPPSKSFSIHRLQHFSNRDPGAQAPKLPIVLSPLSRVGKDRERSCDLVDGEGGVQLGLLGGGFVRMVVKEGFVVGSSDGVRGEVLK</sequence>
<organism evidence="1 2">
    <name type="scientific">Tuber aestivum</name>
    <name type="common">summer truffle</name>
    <dbReference type="NCBI Taxonomy" id="59557"/>
    <lineage>
        <taxon>Eukaryota</taxon>
        <taxon>Fungi</taxon>
        <taxon>Dikarya</taxon>
        <taxon>Ascomycota</taxon>
        <taxon>Pezizomycotina</taxon>
        <taxon>Pezizomycetes</taxon>
        <taxon>Pezizales</taxon>
        <taxon>Tuberaceae</taxon>
        <taxon>Tuber</taxon>
    </lineage>
</organism>
<dbReference type="EMBL" id="LN891254">
    <property type="protein sequence ID" value="CUS07069.1"/>
    <property type="molecule type" value="Genomic_DNA"/>
</dbReference>
<reference evidence="1" key="1">
    <citation type="submission" date="2015-10" db="EMBL/GenBank/DDBJ databases">
        <authorList>
            <person name="Regsiter A."/>
            <person name="william w."/>
        </authorList>
    </citation>
    <scope>NUCLEOTIDE SEQUENCE</scope>
    <source>
        <strain evidence="1">Montdore</strain>
    </source>
</reference>
<dbReference type="AlphaFoldDB" id="A0A292PID7"/>
<dbReference type="Proteomes" id="UP001412239">
    <property type="component" value="Unassembled WGS sequence"/>
</dbReference>
<gene>
    <name evidence="1" type="ORF">GSTUAT00008853001</name>
</gene>
<keyword evidence="2" id="KW-1185">Reference proteome</keyword>
<evidence type="ECO:0000313" key="1">
    <source>
        <dbReference type="EMBL" id="CUS07069.1"/>
    </source>
</evidence>
<evidence type="ECO:0000313" key="2">
    <source>
        <dbReference type="Proteomes" id="UP001412239"/>
    </source>
</evidence>